<evidence type="ECO:0000313" key="1">
    <source>
        <dbReference type="EMBL" id="SEH65171.1"/>
    </source>
</evidence>
<sequence>MATFLTRIERHDANWNDYVKLHVAMTAQGFSNTIMTNDDTVYELPPAEYYLSGNLTAAEVLKRAQTAASSVKHSHAAIISETNNSTWSGLKQVTRAAGTLASSRR</sequence>
<keyword evidence="2" id="KW-1185">Reference proteome</keyword>
<dbReference type="RefSeq" id="WP_074770619.1">
    <property type="nucleotide sequence ID" value="NZ_FNWO01000021.1"/>
</dbReference>
<dbReference type="EMBL" id="FNWO01000021">
    <property type="protein sequence ID" value="SEH65171.1"/>
    <property type="molecule type" value="Genomic_DNA"/>
</dbReference>
<accession>A0A1H6JSE6</accession>
<evidence type="ECO:0000313" key="2">
    <source>
        <dbReference type="Proteomes" id="UP000182983"/>
    </source>
</evidence>
<proteinExistence type="predicted"/>
<reference evidence="2" key="1">
    <citation type="submission" date="2016-10" db="EMBL/GenBank/DDBJ databases">
        <authorList>
            <person name="Varghese N."/>
            <person name="Submissions S."/>
        </authorList>
    </citation>
    <scope>NUCLEOTIDE SEQUENCE [LARGE SCALE GENOMIC DNA]</scope>
    <source>
        <strain evidence="2">DSM 13234</strain>
    </source>
</reference>
<gene>
    <name evidence="1" type="ORF">SAMN04244559_03315</name>
</gene>
<protein>
    <submittedName>
        <fullName evidence="1">Uncharacterized protein</fullName>
    </submittedName>
</protein>
<dbReference type="Proteomes" id="UP000182983">
    <property type="component" value="Unassembled WGS sequence"/>
</dbReference>
<dbReference type="OrthoDB" id="330204at2"/>
<dbReference type="AlphaFoldDB" id="A0A1H6JSE6"/>
<name>A0A1H6JSE6_MAGFU</name>
<organism evidence="1 2">
    <name type="scientific">Magnetospirillum fulvum</name>
    <name type="common">Rhodospirillum fulvum</name>
    <dbReference type="NCBI Taxonomy" id="1082"/>
    <lineage>
        <taxon>Bacteria</taxon>
        <taxon>Pseudomonadati</taxon>
        <taxon>Pseudomonadota</taxon>
        <taxon>Alphaproteobacteria</taxon>
        <taxon>Rhodospirillales</taxon>
        <taxon>Rhodospirillaceae</taxon>
        <taxon>Magnetospirillum</taxon>
    </lineage>
</organism>